<keyword evidence="12" id="KW-1185">Reference proteome</keyword>
<dbReference type="Gramene" id="KZN06888">
    <property type="protein sequence ID" value="KZN06888"/>
    <property type="gene ID" value="DCAR_007725"/>
</dbReference>
<evidence type="ECO:0000256" key="1">
    <source>
        <dbReference type="ARBA" id="ARBA00004123"/>
    </source>
</evidence>
<keyword evidence="3" id="KW-0805">Transcription regulation</keyword>
<dbReference type="InterPro" id="IPR008422">
    <property type="entry name" value="KN_HD"/>
</dbReference>
<dbReference type="Pfam" id="PF07526">
    <property type="entry name" value="POX"/>
    <property type="match status" value="1"/>
</dbReference>
<dbReference type="PANTHER" id="PTHR11850">
    <property type="entry name" value="HOMEOBOX PROTEIN TRANSCRIPTION FACTORS"/>
    <property type="match status" value="1"/>
</dbReference>
<evidence type="ECO:0000313" key="11">
    <source>
        <dbReference type="EMBL" id="WOG89483.1"/>
    </source>
</evidence>
<evidence type="ECO:0000256" key="7">
    <source>
        <dbReference type="ARBA" id="ARBA00023242"/>
    </source>
</evidence>
<keyword evidence="5 8" id="KW-0371">Homeobox</keyword>
<keyword evidence="4 8" id="KW-0238">DNA-binding</keyword>
<feature type="DNA-binding region" description="Homeobox" evidence="8">
    <location>
        <begin position="487"/>
        <end position="549"/>
    </location>
</feature>
<accession>A0A166ERL7</accession>
<dbReference type="KEGG" id="dcr:108206331"/>
<keyword evidence="7 8" id="KW-0539">Nucleus</keyword>
<feature type="domain" description="Homeobox" evidence="9">
    <location>
        <begin position="485"/>
        <end position="548"/>
    </location>
</feature>
<name>A0A166ERL7_DAUCS</name>
<dbReference type="GO" id="GO:0006355">
    <property type="term" value="P:regulation of DNA-templated transcription"/>
    <property type="evidence" value="ECO:0007669"/>
    <property type="project" value="InterPro"/>
</dbReference>
<dbReference type="OMA" id="HPNGWIS"/>
<comment type="subcellular location">
    <subcellularLocation>
        <location evidence="1 8">Nucleus</location>
    </subcellularLocation>
</comment>
<protein>
    <recommendedName>
        <fullName evidence="9">Homeobox domain-containing protein</fullName>
    </recommendedName>
</protein>
<dbReference type="Gene3D" id="1.10.10.60">
    <property type="entry name" value="Homeodomain-like"/>
    <property type="match status" value="1"/>
</dbReference>
<proteinExistence type="inferred from homology"/>
<keyword evidence="6" id="KW-0804">Transcription</keyword>
<evidence type="ECO:0000313" key="12">
    <source>
        <dbReference type="Proteomes" id="UP000077755"/>
    </source>
</evidence>
<evidence type="ECO:0000256" key="5">
    <source>
        <dbReference type="ARBA" id="ARBA00023155"/>
    </source>
</evidence>
<dbReference type="InterPro" id="IPR009057">
    <property type="entry name" value="Homeodomain-like_sf"/>
</dbReference>
<dbReference type="OrthoDB" id="10056939at2759"/>
<dbReference type="SMART" id="SM00574">
    <property type="entry name" value="POX"/>
    <property type="match status" value="1"/>
</dbReference>
<evidence type="ECO:0000259" key="9">
    <source>
        <dbReference type="PROSITE" id="PS50071"/>
    </source>
</evidence>
<dbReference type="Pfam" id="PF05920">
    <property type="entry name" value="Homeobox_KN"/>
    <property type="match status" value="1"/>
</dbReference>
<reference evidence="11" key="2">
    <citation type="submission" date="2022-03" db="EMBL/GenBank/DDBJ databases">
        <title>Draft title - Genomic analysis of global carrot germplasm unveils the trajectory of domestication and the origin of high carotenoid orange carrot.</title>
        <authorList>
            <person name="Iorizzo M."/>
            <person name="Ellison S."/>
            <person name="Senalik D."/>
            <person name="Macko-Podgorni A."/>
            <person name="Grzebelus D."/>
            <person name="Bostan H."/>
            <person name="Rolling W."/>
            <person name="Curaba J."/>
            <person name="Simon P."/>
        </authorList>
    </citation>
    <scope>NUCLEOTIDE SEQUENCE</scope>
    <source>
        <tissue evidence="11">Leaf</tissue>
    </source>
</reference>
<evidence type="ECO:0000256" key="6">
    <source>
        <dbReference type="ARBA" id="ARBA00023163"/>
    </source>
</evidence>
<dbReference type="STRING" id="79200.A0A166ERL7"/>
<dbReference type="InterPro" id="IPR006563">
    <property type="entry name" value="POX_dom"/>
</dbReference>
<dbReference type="AlphaFoldDB" id="A0A166ERL7"/>
<dbReference type="SUPFAM" id="SSF46689">
    <property type="entry name" value="Homeodomain-like"/>
    <property type="match status" value="1"/>
</dbReference>
<dbReference type="GO" id="GO:0005634">
    <property type="term" value="C:nucleus"/>
    <property type="evidence" value="ECO:0007669"/>
    <property type="project" value="UniProtKB-SubCell"/>
</dbReference>
<sequence>MDNDIFGVPADTVYQNPVAGSGNVLSSTLFSFLQSHPHDLTNQNQIMAGFPALSVMQVETPDELHDVHQLTSHAGFDTSNALVLKGPQPGRNVTGNTSICPPGSPSNKEADVRFMAGMHNSTTSLATLLAGRYGNHRNLNDIERLGYSGHHREVPEILGSNEYADLVQSSYGTSMDYNNDVMLGNVSCKWGSHKFAAPQSAGTVPQRIGLEAYQNMGNMDHNGWTSSENNIGSDNTSDSSKYSNGLSLSLLTSQPATLGGTTIVEHCSGMSASGLSCQSLHGKQLGIEQTSFNSKNMSSTFGKNPVQLSDFLSGGRFLSEMQEILAGIARYSLGNSGRSSCPTSAPVPEENFSFSFNLSTGRQKTVTGTIGNDLMTCEQEAAAKKKHLINLLEMVDNRYNQSLDEIHKVISAFHAVTELDPQIHARLALQTISLLYQSLRERISNYILSLGVHVNEGGSEEEERSFETSFIQKQWALQQLRQKDHQLWRPQRGLPERSVSVLRAWMFQNFLHPYPKDADKHLLAVKSGLTRSQVSNWFINARVRLWKPMIDEMYSEMNRRKICQNGDEINSQHKNRFNIDSQRFRMI</sequence>
<evidence type="ECO:0000256" key="8">
    <source>
        <dbReference type="PROSITE-ProRule" id="PRU00108"/>
    </source>
</evidence>
<comment type="similarity">
    <text evidence="2">Belongs to the TALE/BELL homeobox family.</text>
</comment>
<dbReference type="PROSITE" id="PS50071">
    <property type="entry name" value="HOMEOBOX_2"/>
    <property type="match status" value="1"/>
</dbReference>
<evidence type="ECO:0000256" key="4">
    <source>
        <dbReference type="ARBA" id="ARBA00023125"/>
    </source>
</evidence>
<gene>
    <name evidence="10" type="ORF">DCAR_007725</name>
    <name evidence="11" type="ORF">DCAR_0208721</name>
</gene>
<dbReference type="InterPro" id="IPR050224">
    <property type="entry name" value="TALE_homeobox"/>
</dbReference>
<evidence type="ECO:0000256" key="3">
    <source>
        <dbReference type="ARBA" id="ARBA00023015"/>
    </source>
</evidence>
<evidence type="ECO:0000256" key="2">
    <source>
        <dbReference type="ARBA" id="ARBA00006454"/>
    </source>
</evidence>
<organism evidence="10">
    <name type="scientific">Daucus carota subsp. sativus</name>
    <name type="common">Carrot</name>
    <dbReference type="NCBI Taxonomy" id="79200"/>
    <lineage>
        <taxon>Eukaryota</taxon>
        <taxon>Viridiplantae</taxon>
        <taxon>Streptophyta</taxon>
        <taxon>Embryophyta</taxon>
        <taxon>Tracheophyta</taxon>
        <taxon>Spermatophyta</taxon>
        <taxon>Magnoliopsida</taxon>
        <taxon>eudicotyledons</taxon>
        <taxon>Gunneridae</taxon>
        <taxon>Pentapetalae</taxon>
        <taxon>asterids</taxon>
        <taxon>campanulids</taxon>
        <taxon>Apiales</taxon>
        <taxon>Apiaceae</taxon>
        <taxon>Apioideae</taxon>
        <taxon>Scandiceae</taxon>
        <taxon>Daucinae</taxon>
        <taxon>Daucus</taxon>
        <taxon>Daucus sect. Daucus</taxon>
    </lineage>
</organism>
<dbReference type="EMBL" id="CP093344">
    <property type="protein sequence ID" value="WOG89483.1"/>
    <property type="molecule type" value="Genomic_DNA"/>
</dbReference>
<dbReference type="InterPro" id="IPR001356">
    <property type="entry name" value="HD"/>
</dbReference>
<reference evidence="10" key="1">
    <citation type="journal article" date="2016" name="Nat. Genet.">
        <title>A high-quality carrot genome assembly provides new insights into carotenoid accumulation and asterid genome evolution.</title>
        <authorList>
            <person name="Iorizzo M."/>
            <person name="Ellison S."/>
            <person name="Senalik D."/>
            <person name="Zeng P."/>
            <person name="Satapoomin P."/>
            <person name="Huang J."/>
            <person name="Bowman M."/>
            <person name="Iovene M."/>
            <person name="Sanseverino W."/>
            <person name="Cavagnaro P."/>
            <person name="Yildiz M."/>
            <person name="Macko-Podgorni A."/>
            <person name="Moranska E."/>
            <person name="Grzebelus E."/>
            <person name="Grzebelus D."/>
            <person name="Ashrafi H."/>
            <person name="Zheng Z."/>
            <person name="Cheng S."/>
            <person name="Spooner D."/>
            <person name="Van Deynze A."/>
            <person name="Simon P."/>
        </authorList>
    </citation>
    <scope>NUCLEOTIDE SEQUENCE [LARGE SCALE GENOMIC DNA]</scope>
    <source>
        <tissue evidence="10">Leaf</tissue>
    </source>
</reference>
<dbReference type="EMBL" id="LNRQ01000002">
    <property type="protein sequence ID" value="KZN06888.1"/>
    <property type="molecule type" value="Genomic_DNA"/>
</dbReference>
<dbReference type="SMART" id="SM00389">
    <property type="entry name" value="HOX"/>
    <property type="match status" value="1"/>
</dbReference>
<dbReference type="GO" id="GO:0003677">
    <property type="term" value="F:DNA binding"/>
    <property type="evidence" value="ECO:0007669"/>
    <property type="project" value="UniProtKB-UniRule"/>
</dbReference>
<dbReference type="Proteomes" id="UP000077755">
    <property type="component" value="Chromosome 2"/>
</dbReference>
<dbReference type="CDD" id="cd00086">
    <property type="entry name" value="homeodomain"/>
    <property type="match status" value="1"/>
</dbReference>
<evidence type="ECO:0000313" key="10">
    <source>
        <dbReference type="EMBL" id="KZN06888.1"/>
    </source>
</evidence>